<evidence type="ECO:0000256" key="1">
    <source>
        <dbReference type="SAM" id="Phobius"/>
    </source>
</evidence>
<accession>A0A6G5AGQ9</accession>
<protein>
    <submittedName>
        <fullName evidence="2">Uncharacterized protein</fullName>
    </submittedName>
</protein>
<organism evidence="2">
    <name type="scientific">Rhipicephalus microplus</name>
    <name type="common">Cattle tick</name>
    <name type="synonym">Boophilus microplus</name>
    <dbReference type="NCBI Taxonomy" id="6941"/>
    <lineage>
        <taxon>Eukaryota</taxon>
        <taxon>Metazoa</taxon>
        <taxon>Ecdysozoa</taxon>
        <taxon>Arthropoda</taxon>
        <taxon>Chelicerata</taxon>
        <taxon>Arachnida</taxon>
        <taxon>Acari</taxon>
        <taxon>Parasitiformes</taxon>
        <taxon>Ixodida</taxon>
        <taxon>Ixodoidea</taxon>
        <taxon>Ixodidae</taxon>
        <taxon>Rhipicephalinae</taxon>
        <taxon>Rhipicephalus</taxon>
        <taxon>Boophilus</taxon>
    </lineage>
</organism>
<feature type="transmembrane region" description="Helical" evidence="1">
    <location>
        <begin position="73"/>
        <end position="96"/>
    </location>
</feature>
<evidence type="ECO:0000313" key="2">
    <source>
        <dbReference type="EMBL" id="NIE50182.1"/>
    </source>
</evidence>
<keyword evidence="1" id="KW-0812">Transmembrane</keyword>
<name>A0A6G5AGQ9_RHIMP</name>
<reference evidence="2" key="1">
    <citation type="submission" date="2020-03" db="EMBL/GenBank/DDBJ databases">
        <title>A transcriptome and proteome of the tick Rhipicephalus microplus shaped by the genetic composition of its hosts and developmental stage.</title>
        <authorList>
            <person name="Garcia G.R."/>
            <person name="Ribeiro J.M.C."/>
            <person name="Maruyama S.R."/>
            <person name="Gardinasse L.G."/>
            <person name="Nelson K."/>
            <person name="Ferreira B.R."/>
            <person name="Andrade T.G."/>
            <person name="Santos I.K.F.M."/>
        </authorList>
    </citation>
    <scope>NUCLEOTIDE SEQUENCE</scope>
    <source>
        <strain evidence="2">NSGR</strain>
        <tissue evidence="2">Salivary glands</tissue>
    </source>
</reference>
<sequence length="115" mass="13428">MCENAVMQPRFVQWMGKSKPAAGFSALQCSYKHKFRQCLVCQIYTRSRDHGMQFTMFDRQLVKILTHLAQSFFMGPVFVLLFMLILECICCNFLLVGKNVKVNFYLHFFTLGKNP</sequence>
<dbReference type="AlphaFoldDB" id="A0A6G5AGQ9"/>
<keyword evidence="1" id="KW-0472">Membrane</keyword>
<keyword evidence="1" id="KW-1133">Transmembrane helix</keyword>
<proteinExistence type="predicted"/>
<dbReference type="EMBL" id="GIKN01007909">
    <property type="protein sequence ID" value="NIE50182.1"/>
    <property type="molecule type" value="Transcribed_RNA"/>
</dbReference>